<comment type="caution">
    <text evidence="2">The sequence shown here is derived from an EMBL/GenBank/DDBJ whole genome shotgun (WGS) entry which is preliminary data.</text>
</comment>
<accession>A0AAV7TK78</accession>
<dbReference type="Proteomes" id="UP001066276">
    <property type="component" value="Chromosome 3_2"/>
</dbReference>
<keyword evidence="3" id="KW-1185">Reference proteome</keyword>
<sequence length="264" mass="29494">MKCDSYIKASVGELTPPENSPAYIVMEERGVALCFWLKQCCKLSKKRGSLAFPEHGTFNLRILDQLQMALYEIKTLPRPAQLEALAVWELVARQQQEMKYKRRIKRVEKSLAEAKWDWEQKRWRAETLQCAKLFPANTEEEAEEDGAKEVESAGKKKKRKSYVDDEDYDVEDLIMQLLRDRPPPLMTYSGGPGTSATTTAPAQAQGAEGAVQAEGGQIPGVVQSTPNAGTTTVVQAQMHPPTVQTIYPDVPVLEAVSNIMVPRE</sequence>
<feature type="region of interest" description="Disordered" evidence="1">
    <location>
        <begin position="138"/>
        <end position="162"/>
    </location>
</feature>
<organism evidence="2 3">
    <name type="scientific">Pleurodeles waltl</name>
    <name type="common">Iberian ribbed newt</name>
    <dbReference type="NCBI Taxonomy" id="8319"/>
    <lineage>
        <taxon>Eukaryota</taxon>
        <taxon>Metazoa</taxon>
        <taxon>Chordata</taxon>
        <taxon>Craniata</taxon>
        <taxon>Vertebrata</taxon>
        <taxon>Euteleostomi</taxon>
        <taxon>Amphibia</taxon>
        <taxon>Batrachia</taxon>
        <taxon>Caudata</taxon>
        <taxon>Salamandroidea</taxon>
        <taxon>Salamandridae</taxon>
        <taxon>Pleurodelinae</taxon>
        <taxon>Pleurodeles</taxon>
    </lineage>
</organism>
<reference evidence="2" key="1">
    <citation type="journal article" date="2022" name="bioRxiv">
        <title>Sequencing and chromosome-scale assembly of the giantPleurodeles waltlgenome.</title>
        <authorList>
            <person name="Brown T."/>
            <person name="Elewa A."/>
            <person name="Iarovenko S."/>
            <person name="Subramanian E."/>
            <person name="Araus A.J."/>
            <person name="Petzold A."/>
            <person name="Susuki M."/>
            <person name="Suzuki K.-i.T."/>
            <person name="Hayashi T."/>
            <person name="Toyoda A."/>
            <person name="Oliveira C."/>
            <person name="Osipova E."/>
            <person name="Leigh N.D."/>
            <person name="Simon A."/>
            <person name="Yun M.H."/>
        </authorList>
    </citation>
    <scope>NUCLEOTIDE SEQUENCE</scope>
    <source>
        <strain evidence="2">20211129_DDA</strain>
        <tissue evidence="2">Liver</tissue>
    </source>
</reference>
<name>A0AAV7TK78_PLEWA</name>
<dbReference type="AlphaFoldDB" id="A0AAV7TK78"/>
<feature type="compositionally biased region" description="Basic and acidic residues" evidence="1">
    <location>
        <begin position="145"/>
        <end position="154"/>
    </location>
</feature>
<evidence type="ECO:0000313" key="3">
    <source>
        <dbReference type="Proteomes" id="UP001066276"/>
    </source>
</evidence>
<protein>
    <submittedName>
        <fullName evidence="2">Uncharacterized protein</fullName>
    </submittedName>
</protein>
<proteinExistence type="predicted"/>
<gene>
    <name evidence="2" type="ORF">NDU88_002249</name>
</gene>
<evidence type="ECO:0000313" key="2">
    <source>
        <dbReference type="EMBL" id="KAJ1176982.1"/>
    </source>
</evidence>
<dbReference type="EMBL" id="JANPWB010000006">
    <property type="protein sequence ID" value="KAJ1176982.1"/>
    <property type="molecule type" value="Genomic_DNA"/>
</dbReference>
<evidence type="ECO:0000256" key="1">
    <source>
        <dbReference type="SAM" id="MobiDB-lite"/>
    </source>
</evidence>